<comment type="similarity">
    <text evidence="1">Belongs to the PspA/Vipp/IM30 family.</text>
</comment>
<organism evidence="3 4">
    <name type="scientific">Parathermosynechococcus lividus PCC 6715</name>
    <dbReference type="NCBI Taxonomy" id="1917166"/>
    <lineage>
        <taxon>Bacteria</taxon>
        <taxon>Bacillati</taxon>
        <taxon>Cyanobacteriota</taxon>
        <taxon>Cyanophyceae</taxon>
        <taxon>Acaryochloridales</taxon>
        <taxon>Thermosynechococcaceae</taxon>
        <taxon>Parathermosynechococcus</taxon>
    </lineage>
</organism>
<keyword evidence="4" id="KW-1185">Reference proteome</keyword>
<protein>
    <recommendedName>
        <fullName evidence="5">Phage shock protein A</fullName>
    </recommendedName>
</protein>
<evidence type="ECO:0000313" key="4">
    <source>
        <dbReference type="Proteomes" id="UP000231057"/>
    </source>
</evidence>
<dbReference type="PANTHER" id="PTHR31088:SF6">
    <property type="entry name" value="PHAGE SHOCK PROTEIN A"/>
    <property type="match status" value="1"/>
</dbReference>
<dbReference type="RefSeq" id="WP_099799863.1">
    <property type="nucleotide sequence ID" value="NZ_CP018092.1"/>
</dbReference>
<feature type="coiled-coil region" evidence="2">
    <location>
        <begin position="101"/>
        <end position="142"/>
    </location>
</feature>
<dbReference type="OrthoDB" id="9779630at2"/>
<proteinExistence type="inferred from homology"/>
<dbReference type="Proteomes" id="UP000231057">
    <property type="component" value="Chromosome"/>
</dbReference>
<gene>
    <name evidence="3" type="ORF">BRW62_06205</name>
</gene>
<evidence type="ECO:0008006" key="5">
    <source>
        <dbReference type="Google" id="ProtNLM"/>
    </source>
</evidence>
<sequence>MGLFDRISRVIRSWMNAIVGAAEDPEKMLEQSMIEMQDNLVSLRQAVAQAIASQKRLEQQFNQHQQQATEWERRAKIALQHGDEPLALEALNRKKAATNAAMALKAQLEQSISQVDVLKKQMQQLESKIAEAKTRKEMLVARARAAKASEQIQQTFSKVNTNAPMAAFERMEEKVMEMEARSQAVAELNTDTLEAKFAALESSSVNEDLARLKAELASPQQLPSASAPAYDPELEALRRQLEQS</sequence>
<evidence type="ECO:0000256" key="2">
    <source>
        <dbReference type="SAM" id="Coils"/>
    </source>
</evidence>
<dbReference type="Pfam" id="PF04012">
    <property type="entry name" value="PspA_IM30"/>
    <property type="match status" value="1"/>
</dbReference>
<accession>A0A2D2Q4S6</accession>
<dbReference type="KEGG" id="slw:BRW62_06205"/>
<dbReference type="EMBL" id="CP018092">
    <property type="protein sequence ID" value="ATS19534.1"/>
    <property type="molecule type" value="Genomic_DNA"/>
</dbReference>
<dbReference type="InterPro" id="IPR007157">
    <property type="entry name" value="PspA_VIPP1"/>
</dbReference>
<reference evidence="3 4" key="1">
    <citation type="submission" date="2016-11" db="EMBL/GenBank/DDBJ databases">
        <title>Complete genome sequence of thermophilic cyanobacteria strain Synechococcus sp. PCC6715.</title>
        <authorList>
            <person name="Tang J."/>
            <person name="Daroch M."/>
            <person name="Liang Y."/>
            <person name="Jiang D."/>
            <person name="Shah M."/>
        </authorList>
    </citation>
    <scope>NUCLEOTIDE SEQUENCE [LARGE SCALE GENOMIC DNA]</scope>
    <source>
        <strain evidence="3 4">PCC 6715</strain>
    </source>
</reference>
<feature type="coiled-coil region" evidence="2">
    <location>
        <begin position="40"/>
        <end position="74"/>
    </location>
</feature>
<evidence type="ECO:0000256" key="1">
    <source>
        <dbReference type="ARBA" id="ARBA00043985"/>
    </source>
</evidence>
<keyword evidence="2" id="KW-0175">Coiled coil</keyword>
<reference evidence="4" key="2">
    <citation type="journal article" date="2022" name="Front. Microbiol.">
        <title>Comparative Genomic Analysis Revealed Distinct Molecular Components and Organization of CO2-Concentrating Mechanism in Thermophilic Cyanobacteria.</title>
        <authorList>
            <person name="Tang J."/>
            <person name="Zhou H."/>
            <person name="Yao D."/>
            <person name="Riaz S."/>
            <person name="You D."/>
            <person name="Klepacz-Smolka A."/>
            <person name="Daroch M."/>
        </authorList>
    </citation>
    <scope>NUCLEOTIDE SEQUENCE [LARGE SCALE GENOMIC DNA]</scope>
    <source>
        <strain evidence="4">PCC 6715</strain>
    </source>
</reference>
<evidence type="ECO:0000313" key="3">
    <source>
        <dbReference type="EMBL" id="ATS19534.1"/>
    </source>
</evidence>
<name>A0A2D2Q4S6_PARLV</name>
<dbReference type="PANTHER" id="PTHR31088">
    <property type="entry name" value="MEMBRANE-ASSOCIATED PROTEIN VIPP1, CHLOROPLASTIC"/>
    <property type="match status" value="1"/>
</dbReference>
<dbReference type="AlphaFoldDB" id="A0A2D2Q4S6"/>